<protein>
    <submittedName>
        <fullName evidence="1">Uncharacterized protein</fullName>
    </submittedName>
</protein>
<gene>
    <name evidence="1" type="ORF">ASZ90_016719</name>
</gene>
<comment type="caution">
    <text evidence="1">The sequence shown here is derived from an EMBL/GenBank/DDBJ whole genome shotgun (WGS) entry which is preliminary data.</text>
</comment>
<organism evidence="1">
    <name type="scientific">hydrocarbon metagenome</name>
    <dbReference type="NCBI Taxonomy" id="938273"/>
    <lineage>
        <taxon>unclassified sequences</taxon>
        <taxon>metagenomes</taxon>
        <taxon>ecological metagenomes</taxon>
    </lineage>
</organism>
<reference evidence="1" key="1">
    <citation type="journal article" date="2015" name="Proc. Natl. Acad. Sci. U.S.A.">
        <title>Networks of energetic and metabolic interactions define dynamics in microbial communities.</title>
        <authorList>
            <person name="Embree M."/>
            <person name="Liu J.K."/>
            <person name="Al-Bassam M.M."/>
            <person name="Zengler K."/>
        </authorList>
    </citation>
    <scope>NUCLEOTIDE SEQUENCE</scope>
</reference>
<name>A0A0W8EFC2_9ZZZZ</name>
<proteinExistence type="predicted"/>
<sequence>MKNREDQALDNALLLGYAVAYLCSPDDGQVLDEHQNFVIQILNPYKEALGV</sequence>
<dbReference type="EMBL" id="LNQE01001763">
    <property type="protein sequence ID" value="KUG07149.1"/>
    <property type="molecule type" value="Genomic_DNA"/>
</dbReference>
<evidence type="ECO:0000313" key="1">
    <source>
        <dbReference type="EMBL" id="KUG07149.1"/>
    </source>
</evidence>
<accession>A0A0W8EFC2</accession>
<dbReference type="AlphaFoldDB" id="A0A0W8EFC2"/>